<gene>
    <name evidence="1" type="ORF">KPL71_012299</name>
</gene>
<evidence type="ECO:0000313" key="2">
    <source>
        <dbReference type="Proteomes" id="UP000829398"/>
    </source>
</evidence>
<comment type="caution">
    <text evidence="1">The sequence shown here is derived from an EMBL/GenBank/DDBJ whole genome shotgun (WGS) entry which is preliminary data.</text>
</comment>
<proteinExistence type="predicted"/>
<accession>A0ACB8L9T2</accession>
<evidence type="ECO:0000313" key="1">
    <source>
        <dbReference type="EMBL" id="KAH9770204.1"/>
    </source>
</evidence>
<sequence>MELSDHHHQKQQQQHYYSSSSSSPKRLFDLYALISSQPRPSSSSAPSSNGVSNSKSLVIPAPKEKIEMYSPAFYAACTVGGSVSTGPTHMAVTPIDLVKCNMQIDPAKYKSITSGYGVLLKEQGAKGLFKGWVPTLLGYSAQGACKYGFYEFFKKYYSDIAGPEYAAKYKTLIYLAGSASAEVIAAVALCPMEAVKVRVQTQPGFARGLADGLPKLVKSEGALGLYKGIVPLWGRQIPYTMMKFASFETIVEMMYKHAIPKPKEQCSKSLQLGVSFAGGYVAGIFCALVSHPADNLVSFLNNSKGASVGDAVKKLGMWGLFTRGLPLRIVMIGTLTGAQWGLYDASKVFFGLLKWSRHFSGEKWALFNYYLTARTWFFHVAMWNADSEPLAGALKIQVSNGQLIDAQVEQWTLEPYCRDGNSRVWVGLFEAEAHII</sequence>
<protein>
    <submittedName>
        <fullName evidence="1">Mitochondrial phosphate transporter</fullName>
    </submittedName>
</protein>
<reference evidence="2" key="1">
    <citation type="journal article" date="2023" name="Hortic. Res.">
        <title>A chromosome-level phased genome enabling allele-level studies in sweet orange: a case study on citrus Huanglongbing tolerance.</title>
        <authorList>
            <person name="Wu B."/>
            <person name="Yu Q."/>
            <person name="Deng Z."/>
            <person name="Duan Y."/>
            <person name="Luo F."/>
            <person name="Gmitter F. Jr."/>
        </authorList>
    </citation>
    <scope>NUCLEOTIDE SEQUENCE [LARGE SCALE GENOMIC DNA]</scope>
    <source>
        <strain evidence="2">cv. Valencia</strain>
    </source>
</reference>
<name>A0ACB8L9T2_CITSI</name>
<dbReference type="EMBL" id="CM039173">
    <property type="protein sequence ID" value="KAH9770204.1"/>
    <property type="molecule type" value="Genomic_DNA"/>
</dbReference>
<dbReference type="Proteomes" id="UP000829398">
    <property type="component" value="Chromosome 4"/>
</dbReference>
<keyword evidence="2" id="KW-1185">Reference proteome</keyword>
<organism evidence="1 2">
    <name type="scientific">Citrus sinensis</name>
    <name type="common">Sweet orange</name>
    <name type="synonym">Citrus aurantium var. sinensis</name>
    <dbReference type="NCBI Taxonomy" id="2711"/>
    <lineage>
        <taxon>Eukaryota</taxon>
        <taxon>Viridiplantae</taxon>
        <taxon>Streptophyta</taxon>
        <taxon>Embryophyta</taxon>
        <taxon>Tracheophyta</taxon>
        <taxon>Spermatophyta</taxon>
        <taxon>Magnoliopsida</taxon>
        <taxon>eudicotyledons</taxon>
        <taxon>Gunneridae</taxon>
        <taxon>Pentapetalae</taxon>
        <taxon>rosids</taxon>
        <taxon>malvids</taxon>
        <taxon>Sapindales</taxon>
        <taxon>Rutaceae</taxon>
        <taxon>Aurantioideae</taxon>
        <taxon>Citrus</taxon>
    </lineage>
</organism>